<evidence type="ECO:0000256" key="3">
    <source>
        <dbReference type="ARBA" id="ARBA00022679"/>
    </source>
</evidence>
<organism evidence="11 12">
    <name type="scientific">Lepeophtheirus salmonis</name>
    <name type="common">Salmon louse</name>
    <name type="synonym">Caligus salmonis</name>
    <dbReference type="NCBI Taxonomy" id="72036"/>
    <lineage>
        <taxon>Eukaryota</taxon>
        <taxon>Metazoa</taxon>
        <taxon>Ecdysozoa</taxon>
        <taxon>Arthropoda</taxon>
        <taxon>Crustacea</taxon>
        <taxon>Multicrustacea</taxon>
        <taxon>Hexanauplia</taxon>
        <taxon>Copepoda</taxon>
        <taxon>Siphonostomatoida</taxon>
        <taxon>Caligidae</taxon>
        <taxon>Lepeophtheirus</taxon>
    </lineage>
</organism>
<keyword evidence="5" id="KW-0418">Kinase</keyword>
<feature type="coiled-coil region" evidence="9">
    <location>
        <begin position="574"/>
        <end position="601"/>
    </location>
</feature>
<keyword evidence="4" id="KW-0547">Nucleotide-binding</keyword>
<dbReference type="Gene3D" id="1.10.510.10">
    <property type="entry name" value="Transferase(Phosphotransferase) domain 1"/>
    <property type="match status" value="1"/>
</dbReference>
<feature type="region of interest" description="Disordered" evidence="10">
    <location>
        <begin position="615"/>
        <end position="636"/>
    </location>
</feature>
<evidence type="ECO:0000256" key="1">
    <source>
        <dbReference type="ARBA" id="ARBA00012513"/>
    </source>
</evidence>
<dbReference type="Gene3D" id="3.30.200.20">
    <property type="entry name" value="Phosphorylase Kinase, domain 1"/>
    <property type="match status" value="1"/>
</dbReference>
<keyword evidence="9" id="KW-0175">Coiled coil</keyword>
<dbReference type="SUPFAM" id="SSF56112">
    <property type="entry name" value="Protein kinase-like (PK-like)"/>
    <property type="match status" value="1"/>
</dbReference>
<dbReference type="InterPro" id="IPR000719">
    <property type="entry name" value="Prot_kinase_dom"/>
</dbReference>
<evidence type="ECO:0000256" key="4">
    <source>
        <dbReference type="ARBA" id="ARBA00022741"/>
    </source>
</evidence>
<reference evidence="11" key="1">
    <citation type="submission" date="2021-02" db="EMBL/GenBank/DDBJ databases">
        <authorList>
            <person name="Bekaert M."/>
        </authorList>
    </citation>
    <scope>NUCLEOTIDE SEQUENCE</scope>
    <source>
        <strain evidence="11">IoA-00</strain>
    </source>
</reference>
<evidence type="ECO:0000256" key="6">
    <source>
        <dbReference type="ARBA" id="ARBA00022840"/>
    </source>
</evidence>
<dbReference type="PANTHER" id="PTHR13902">
    <property type="entry name" value="SERINE/THREONINE-PROTEIN KINASE WNK WITH NO LYSINE -RELATED"/>
    <property type="match status" value="1"/>
</dbReference>
<keyword evidence="2" id="KW-0723">Serine/threonine-protein kinase</keyword>
<feature type="region of interest" description="Disordered" evidence="10">
    <location>
        <begin position="778"/>
        <end position="799"/>
    </location>
</feature>
<feature type="compositionally biased region" description="Low complexity" evidence="10">
    <location>
        <begin position="22"/>
        <end position="88"/>
    </location>
</feature>
<dbReference type="AlphaFoldDB" id="A0A7R8HD22"/>
<feature type="compositionally biased region" description="Polar residues" evidence="10">
    <location>
        <begin position="984"/>
        <end position="994"/>
    </location>
</feature>
<dbReference type="InterPro" id="IPR050588">
    <property type="entry name" value="WNK_Ser-Thr_kinase"/>
</dbReference>
<evidence type="ECO:0000256" key="5">
    <source>
        <dbReference type="ARBA" id="ARBA00022777"/>
    </source>
</evidence>
<gene>
    <name evidence="11" type="ORF">LSAA_13869</name>
</gene>
<name>A0A7R8HD22_LEPSM</name>
<feature type="region of interest" description="Disordered" evidence="10">
    <location>
        <begin position="984"/>
        <end position="1012"/>
    </location>
</feature>
<evidence type="ECO:0000256" key="7">
    <source>
        <dbReference type="ARBA" id="ARBA00047899"/>
    </source>
</evidence>
<dbReference type="InterPro" id="IPR011009">
    <property type="entry name" value="Kinase-like_dom_sf"/>
</dbReference>
<evidence type="ECO:0000256" key="10">
    <source>
        <dbReference type="SAM" id="MobiDB-lite"/>
    </source>
</evidence>
<comment type="catalytic activity">
    <reaction evidence="8">
        <text>L-seryl-[protein] + ATP = O-phospho-L-seryl-[protein] + ADP + H(+)</text>
        <dbReference type="Rhea" id="RHEA:17989"/>
        <dbReference type="Rhea" id="RHEA-COMP:9863"/>
        <dbReference type="Rhea" id="RHEA-COMP:11604"/>
        <dbReference type="ChEBI" id="CHEBI:15378"/>
        <dbReference type="ChEBI" id="CHEBI:29999"/>
        <dbReference type="ChEBI" id="CHEBI:30616"/>
        <dbReference type="ChEBI" id="CHEBI:83421"/>
        <dbReference type="ChEBI" id="CHEBI:456216"/>
        <dbReference type="EC" id="2.7.11.1"/>
    </reaction>
</comment>
<dbReference type="Pfam" id="PF12202">
    <property type="entry name" value="OSR1_C"/>
    <property type="match status" value="1"/>
</dbReference>
<dbReference type="OrthoDB" id="4062651at2759"/>
<sequence length="1012" mass="113023">MSSFSSSASSTAPHKRSTVNLRRSYSSSRHTHSSDSNSTQGDSNNNNTGGATLTPTPPTTTTTTTSTNTNNTNNNNINNNLHHSNNNNSLQYGSRLRRRMAPTSALTSDNHKSSELISSRHPEKKPTKSLLKTRSSKDIPSRLRFNNSKLIQRIIKSLKREPKRKTPKSPLLLLFLLSIWKLIIVDLLLKNRIQKKSEKNVNEEESISATKVTSTATSVATTTASTSTATTNTDKIVKNIENDNDDDEEEEPQAVDQSPEGRFLKFVEEIGRGSFKTVYRGLDTITGVSVAWCEHKDKKLTKSERQKFKEEAEMLKGLQHPNIVRFYDSWEVNKKATSASMSSKKYIVLVTELMTSGTLKTYLRRFKKINQRVLKSWCRQIIKGPTGSVKIGDLGLATLKNKSFAKSVIGTPEFMAPEMYDEHYDEGVDVYAFGMCMLEMATSEYPYAECTGPAQIYKKVINGVRPQSFDKIEDPEIRDVIDQCTRLQTEERPSMKQLLQHEFFAEDFGFKLEIVNREESVNSLESTINFRLRLTDQRKQRRDRPAHKENEAIEFEFSLQSDNCLEVANNMVKSVGLNKEREEKQRQAQLVQQQIQQQRQIAQQQANNQNFSMHSVETADGSEPPNNDPESGYHTNASFGKSIKFWDSSTKYDAGNSQVATPSSNSTNVVSQPLVYQQLPGGQIQMYQLPPGYVPVLVPTSSGTSGPYQPLVTFPATTNQQQSSHSVLSHQEYDSNVVQYVPSKHHSSTLEDAESIVLQRAVDIGSDRSTTTICFHNEDDESSPQQSVNPLVSQSEVSHSSRPTISHCSSVIVNDTSGTSSVSWCGHQDNTSLCSSCKQVACIPPFMEASGLIKNDMDPSSCLLNSQSSSTTTLTSSKTIPLQPQQPLNNNNNRILLSLRRGSLPLRVDDVNKTILIPNFSPSHSQPKTLSRRASSGSLFLSPLKEISTAEELQEFQKFFQMGGDISTLRTAISENRLKELGDLQSNENLYTDSDTGHIELSSEAKKREKKD</sequence>
<keyword evidence="6" id="KW-0067">ATP-binding</keyword>
<dbReference type="CDD" id="cd13983">
    <property type="entry name" value="STKc_WNK"/>
    <property type="match status" value="1"/>
</dbReference>
<feature type="region of interest" description="Disordered" evidence="10">
    <location>
        <begin position="1"/>
        <end position="138"/>
    </location>
</feature>
<dbReference type="EC" id="2.7.11.1" evidence="1"/>
<dbReference type="InterPro" id="IPR024678">
    <property type="entry name" value="Kinase_OSR1/WNK_CCT"/>
</dbReference>
<feature type="compositionally biased region" description="Basic and acidic residues" evidence="10">
    <location>
        <begin position="995"/>
        <end position="1012"/>
    </location>
</feature>
<comment type="catalytic activity">
    <reaction evidence="7">
        <text>L-threonyl-[protein] + ATP = O-phospho-L-threonyl-[protein] + ADP + H(+)</text>
        <dbReference type="Rhea" id="RHEA:46608"/>
        <dbReference type="Rhea" id="RHEA-COMP:11060"/>
        <dbReference type="Rhea" id="RHEA-COMP:11605"/>
        <dbReference type="ChEBI" id="CHEBI:15378"/>
        <dbReference type="ChEBI" id="CHEBI:30013"/>
        <dbReference type="ChEBI" id="CHEBI:30616"/>
        <dbReference type="ChEBI" id="CHEBI:61977"/>
        <dbReference type="ChEBI" id="CHEBI:456216"/>
        <dbReference type="EC" id="2.7.11.1"/>
    </reaction>
</comment>
<evidence type="ECO:0000256" key="2">
    <source>
        <dbReference type="ARBA" id="ARBA00022527"/>
    </source>
</evidence>
<dbReference type="FunFam" id="3.30.200.20:FF:000494">
    <property type="entry name" value="serine/threonine-protein kinase WNK2 isoform X2"/>
    <property type="match status" value="1"/>
</dbReference>
<dbReference type="Proteomes" id="UP000675881">
    <property type="component" value="Chromosome 8"/>
</dbReference>
<keyword evidence="3 11" id="KW-0808">Transferase</keyword>
<keyword evidence="12" id="KW-1185">Reference proteome</keyword>
<feature type="region of interest" description="Disordered" evidence="10">
    <location>
        <begin position="864"/>
        <end position="887"/>
    </location>
</feature>
<feature type="compositionally biased region" description="Polar residues" evidence="10">
    <location>
        <begin position="624"/>
        <end position="636"/>
    </location>
</feature>
<feature type="compositionally biased region" description="Polar residues" evidence="10">
    <location>
        <begin position="783"/>
        <end position="799"/>
    </location>
</feature>
<dbReference type="PROSITE" id="PS50011">
    <property type="entry name" value="PROTEIN_KINASE_DOM"/>
    <property type="match status" value="1"/>
</dbReference>
<evidence type="ECO:0000256" key="9">
    <source>
        <dbReference type="SAM" id="Coils"/>
    </source>
</evidence>
<evidence type="ECO:0000313" key="12">
    <source>
        <dbReference type="Proteomes" id="UP000675881"/>
    </source>
</evidence>
<proteinExistence type="predicted"/>
<dbReference type="GO" id="GO:0005524">
    <property type="term" value="F:ATP binding"/>
    <property type="evidence" value="ECO:0007669"/>
    <property type="project" value="UniProtKB-KW"/>
</dbReference>
<evidence type="ECO:0000256" key="8">
    <source>
        <dbReference type="ARBA" id="ARBA00048679"/>
    </source>
</evidence>
<protein>
    <recommendedName>
        <fullName evidence="1">non-specific serine/threonine protein kinase</fullName>
        <ecNumber evidence="1">2.7.11.1</ecNumber>
    </recommendedName>
</protein>
<dbReference type="GO" id="GO:0004674">
    <property type="term" value="F:protein serine/threonine kinase activity"/>
    <property type="evidence" value="ECO:0007669"/>
    <property type="project" value="UniProtKB-KW"/>
</dbReference>
<dbReference type="Gene3D" id="3.10.20.90">
    <property type="entry name" value="Phosphatidylinositol 3-kinase Catalytic Subunit, Chain A, domain 1"/>
    <property type="match status" value="1"/>
</dbReference>
<feature type="compositionally biased region" description="Basic and acidic residues" evidence="10">
    <location>
        <begin position="109"/>
        <end position="126"/>
    </location>
</feature>
<dbReference type="Pfam" id="PF00069">
    <property type="entry name" value="Pkinase"/>
    <property type="match status" value="2"/>
</dbReference>
<feature type="compositionally biased region" description="Low complexity" evidence="10">
    <location>
        <begin position="1"/>
        <end position="10"/>
    </location>
</feature>
<evidence type="ECO:0000313" key="11">
    <source>
        <dbReference type="EMBL" id="CAF3021979.1"/>
    </source>
</evidence>
<accession>A0A7R8HD22</accession>
<dbReference type="EMBL" id="HG994587">
    <property type="protein sequence ID" value="CAF3021979.1"/>
    <property type="molecule type" value="Genomic_DNA"/>
</dbReference>